<dbReference type="PANTHER" id="PTHR47027:SF20">
    <property type="entry name" value="REVERSE TRANSCRIPTASE-LIKE PROTEIN WITH RNA-DIRECTED DNA POLYMERASE DOMAIN"/>
    <property type="match status" value="1"/>
</dbReference>
<dbReference type="PROSITE" id="PS50878">
    <property type="entry name" value="RT_POL"/>
    <property type="match status" value="1"/>
</dbReference>
<dbReference type="AlphaFoldDB" id="A0A814DNX1"/>
<proteinExistence type="predicted"/>
<dbReference type="Proteomes" id="UP000663829">
    <property type="component" value="Unassembled WGS sequence"/>
</dbReference>
<dbReference type="InterPro" id="IPR000477">
    <property type="entry name" value="RT_dom"/>
</dbReference>
<dbReference type="Proteomes" id="UP000681722">
    <property type="component" value="Unassembled WGS sequence"/>
</dbReference>
<keyword evidence="4" id="KW-1185">Reference proteome</keyword>
<dbReference type="Pfam" id="PF00078">
    <property type="entry name" value="RVT_1"/>
    <property type="match status" value="1"/>
</dbReference>
<dbReference type="PANTHER" id="PTHR47027">
    <property type="entry name" value="REVERSE TRANSCRIPTASE DOMAIN-CONTAINING PROTEIN"/>
    <property type="match status" value="1"/>
</dbReference>
<dbReference type="SUPFAM" id="SSF56672">
    <property type="entry name" value="DNA/RNA polymerases"/>
    <property type="match status" value="1"/>
</dbReference>
<evidence type="ECO:0000313" key="4">
    <source>
        <dbReference type="Proteomes" id="UP000663829"/>
    </source>
</evidence>
<evidence type="ECO:0000313" key="2">
    <source>
        <dbReference type="EMBL" id="CAF0955389.1"/>
    </source>
</evidence>
<dbReference type="CDD" id="cd01650">
    <property type="entry name" value="RT_nLTR_like"/>
    <property type="match status" value="1"/>
</dbReference>
<comment type="caution">
    <text evidence="2">The sequence shown here is derived from an EMBL/GenBank/DDBJ whole genome shotgun (WGS) entry which is preliminary data.</text>
</comment>
<protein>
    <recommendedName>
        <fullName evidence="1">Reverse transcriptase domain-containing protein</fullName>
    </recommendedName>
</protein>
<dbReference type="InterPro" id="IPR043502">
    <property type="entry name" value="DNA/RNA_pol_sf"/>
</dbReference>
<reference evidence="2" key="1">
    <citation type="submission" date="2021-02" db="EMBL/GenBank/DDBJ databases">
        <authorList>
            <person name="Nowell W R."/>
        </authorList>
    </citation>
    <scope>NUCLEOTIDE SEQUENCE</scope>
</reference>
<sequence>MRPDDSIYLPYVNWKFRTSVHDVRAHRGAAGFIGTDHHLLRAKQENNDEKRKEWLTDEILGMVKKKSEAYLHWQNRLGKHNEQKYRSKYRALAKLVKRKIEARQFEYWDEISCEIENAIKQHDPATAYAMIRRLRGRNKNMDNTSIQDKNGKMLLNSKDRLSRWREYFCELLNVHTVIDPTILQQIPIPAIDKAEETRQDTPPSLPEVVQAIKQMKSRKASGKDDVTAELLKADGMEIALWLHQIIVDVWINEEMVEDWTMAILIRLYKNKGDKHICDNYRGISLLIVVSKIFSRIILNRIQGLLDKKLLDQQAGFRPNRSIVDQIFTLKMIMEKSQEYNKSLFICFIDIQKAYDSVNRELLWKVCRHYGLSEKLVRMLKLLYTNSKAQVPIDRDFSETFDIETGVQQGGIPSPILFNLLFDFIMRKILVEVDVSGVKLACGNGDFYHSTREAHEDIEILDLIYADDVVAMCTTAADLEKFIGTFEKVTQECGLTMSVKKTCIMSLKQLKEDASRKVIKDQKVDNVKIDITIRNQTVDIVEYFAYLGCFATRDHSQEKEIETRITKASGAFNMLRMQIWYRKTVSCEAKMRIFRA</sequence>
<evidence type="ECO:0000259" key="1">
    <source>
        <dbReference type="PROSITE" id="PS50878"/>
    </source>
</evidence>
<organism evidence="2 4">
    <name type="scientific">Didymodactylos carnosus</name>
    <dbReference type="NCBI Taxonomy" id="1234261"/>
    <lineage>
        <taxon>Eukaryota</taxon>
        <taxon>Metazoa</taxon>
        <taxon>Spiralia</taxon>
        <taxon>Gnathifera</taxon>
        <taxon>Rotifera</taxon>
        <taxon>Eurotatoria</taxon>
        <taxon>Bdelloidea</taxon>
        <taxon>Philodinida</taxon>
        <taxon>Philodinidae</taxon>
        <taxon>Didymodactylos</taxon>
    </lineage>
</organism>
<name>A0A814DNX1_9BILA</name>
<evidence type="ECO:0000313" key="3">
    <source>
        <dbReference type="EMBL" id="CAF3730498.1"/>
    </source>
</evidence>
<dbReference type="EMBL" id="CAJOBC010002384">
    <property type="protein sequence ID" value="CAF3730498.1"/>
    <property type="molecule type" value="Genomic_DNA"/>
</dbReference>
<dbReference type="EMBL" id="CAJNOQ010002384">
    <property type="protein sequence ID" value="CAF0955389.1"/>
    <property type="molecule type" value="Genomic_DNA"/>
</dbReference>
<gene>
    <name evidence="2" type="ORF">GPM918_LOCUS11469</name>
    <name evidence="3" type="ORF">SRO942_LOCUS11470</name>
</gene>
<accession>A0A814DNX1</accession>
<feature type="domain" description="Reverse transcriptase" evidence="1">
    <location>
        <begin position="248"/>
        <end position="550"/>
    </location>
</feature>
<dbReference type="OrthoDB" id="410381at2759"/>